<evidence type="ECO:0000256" key="2">
    <source>
        <dbReference type="ARBA" id="ARBA00023242"/>
    </source>
</evidence>
<feature type="region of interest" description="Disordered" evidence="3">
    <location>
        <begin position="1415"/>
        <end position="1441"/>
    </location>
</feature>
<feature type="region of interest" description="Disordered" evidence="3">
    <location>
        <begin position="1209"/>
        <end position="1232"/>
    </location>
</feature>
<dbReference type="Proteomes" id="UP000694380">
    <property type="component" value="Unplaced"/>
</dbReference>
<accession>A0A8C3HVZ4</accession>
<sequence>MRDLTAQVTSSLLQFPEVTVQALGEDEITLESVLRGKFAGGRNGLACLACGPQLEVVNSITGERLSAYRFNGVNEHPPTVLVVKEFSWQKRTGLLVGLEEAEGSVLCLYDLGVSRVVKAVVLPGRVTAIEPIINHGGARVSTQHLHQSLRWLFGVAAVVTDVGHILLIDLCLDDLSCSQNEIEASDLEVITGIPAEIPQIREAVTREGRHLCFQLLSPSGAAVTTLCYISRSNQLVVGFSDGYLSLWNMKTLKKEYHFQLEGGRIPVYAVTFQEPENDPRNCCYLWAVQSTQESEGDVVSLHLLQLAFGDRKRLASGQIMYEGLEYCEERYSLDLTGGVFSLRGQTSNTKLLSCQTIEKFRSHVDREDGVNEVISPDTSVSVFSWQVNTYGQGKPSTYLGIFDINRWYHAQMPDSLRPGEFLHNCPYFALWSLDAVVSMTSPHHILDILVHERSLSRGVPPSYPPPEQFFNPSTYTFDATCLLNSGVVHMTCTGFQKETLHFLKKSGSSLNEAIPDNFNRCLIAGLLSPRLIDVQPSSLSQEEQLEAILSAAVQTSSLGLLTGCIKQWTAEEQPNSAANLRFVLEWTWNKVIYTKDEFDRMCVPLFDGSCNFIDPQTIQSLQHCQLLLSNLSTVLNCFLTEAQELTERGFTDLTNKQVVTSLISQYAHVVIWFCRSSLLPEGLDDDMQLSRPFYNYPLIQSYCTGHRQKLERLSRGKWNADCLMIDGLLSQLGDQVEKLWRRDEGGTGKYPPASLHALLDLYLLQNIEETYKHAITIYLLLDIMHSFPNKTETSFDSFPTAFAIPWGLVRLVQGFWLLDHNDYESSLALLFHPATIKTMSWQHMKIIQALMCQGEHRRALRYIQMMKPSMSSSSEVALHLTVLLYNRCMVEAWSLLQQHSTRLNVEELLKHMYEVCQEMGLMEDLLKLPFTDTEQECLEKFLQTSAGIQNHEFLLVHHLQRANYIPALQLNQSLKVNLMNDRDPRLRERSVARNSILDQYGKILPRVQRKLAVERAKPYHLSSSVLREVSRPKPLSTVAKQTTAGNVLTRATFINNVLSKIGEVWVGNEQKSDFSQYDSPRTEEPPPMALPFPDTELPDPFVGTPVTKSSHKSSRLLDLVVRPVPLCSPSFESNWQTPCRASTSCTISSPLQSNSRSAILHTNISRASEFNLLETPLVVKRAKALATSSAASGFPGITLQSILRSSLRTTPLATPSASPGRSVTPPLRAKEPRISFREENPTSKWTAGMLGDDKTKHLVASSEHNLGVQLEDTWSKDRDKISPFTLSCPEEDHAEMNESSERIAGDVLEKMEVSKETSNFSARSDQTTLEYHDARSPDDLEDDVIFITSKPANSSAEDVAILQEEMEEEGSEVVKSEPLQFEQQTSSELEKHTGIQKFTGKKSLSAVISILHSEDIPSTHSENQLQEERSEDLHEDQKSEEAAIEENVLFLQEKTSTSKSPPETKEIIEDGTPDVQASEETVETTPFNEQYPSGTLKLQYNFDAIKQQFICDLPDTKDTDECDTAEGDGELFMSESNFTLILEGEDGETETGDPTTLDISTKPVSTKTEDKNMNHVGTIDNQENVTNSVPTVTSDQESQNIAEAFPYVPEPVKVAIAENLLDIIKDTRSKEFTSEIVEQSVHESIPLMSKKVAISQKSIKTPLTTVPEASADNVSVCQVDYVVTPKRPRGRKSKNLNIPSTDAQQLSNTSRPDLLGLCTLRRSARRTKETSAIHEGSHLDSDGNSQDQQISQIPDTPRRRPRKTRGTHLETSDNVHSIGQSLQMVGTPRRGLRRTREPASVLSEQANEEIPLAGSLTASSATSKRTGRGAKSSAGNQENSQLFTDHKVKMAVSPIKRGRKLKSVSLQLTENIITDQESEPYEQQLPVPTRRGRRKKISTSSEVSENCELDTSKPSHHQMELKSSVTTRRNVRRRTLNLSSGTDSIPTQEAIHSEEREKMPDTPKRRATRVTPAKVEKTGTGKPTLEKTPVQLVEALATTRTSARAGHRNRKRQLQSVSEEIADLTESRLDEMERTLAVHGTRITRTRSSKIGMHQKLSLEENESFFFSPPLTKLTKKSKAEKAEHPVQLKDLDPELSSQFVFSPPLLRSRRKHVSSISRILPIKEEDNKTVEFVGKQKVKRRRATKSKTQKASKTTGKECSWSPPPVEIKFISPFGSPVDGTKSKQKETAETAEKTLQKNKKRLSNFPKPVVRRKML</sequence>
<feature type="region of interest" description="Disordered" evidence="3">
    <location>
        <begin position="1315"/>
        <end position="1336"/>
    </location>
</feature>
<dbReference type="InterPro" id="IPR015943">
    <property type="entry name" value="WD40/YVTN_repeat-like_dom_sf"/>
</dbReference>
<feature type="compositionally biased region" description="Polar residues" evidence="3">
    <location>
        <begin position="1695"/>
        <end position="1710"/>
    </location>
</feature>
<feature type="compositionally biased region" description="Basic and acidic residues" evidence="3">
    <location>
        <begin position="2182"/>
        <end position="2197"/>
    </location>
</feature>
<dbReference type="GO" id="GO:0005634">
    <property type="term" value="C:nucleus"/>
    <property type="evidence" value="ECO:0007669"/>
    <property type="project" value="UniProtKB-SubCell"/>
</dbReference>
<feature type="region of interest" description="Disordered" evidence="3">
    <location>
        <begin position="1687"/>
        <end position="1710"/>
    </location>
</feature>
<feature type="compositionally biased region" description="Basic and acidic residues" evidence="3">
    <location>
        <begin position="1951"/>
        <end position="1964"/>
    </location>
</feature>
<feature type="compositionally biased region" description="Basic and acidic residues" evidence="3">
    <location>
        <begin position="1726"/>
        <end position="1741"/>
    </location>
</feature>
<reference evidence="6" key="2">
    <citation type="submission" date="2025-09" db="UniProtKB">
        <authorList>
            <consortium name="Ensembl"/>
        </authorList>
    </citation>
    <scope>IDENTIFICATION</scope>
</reference>
<dbReference type="SUPFAM" id="SSF50998">
    <property type="entry name" value="Quinoprotein alcohol dehydrogenase-like"/>
    <property type="match status" value="1"/>
</dbReference>
<keyword evidence="7" id="KW-1185">Reference proteome</keyword>
<feature type="compositionally biased region" description="Polar residues" evidence="3">
    <location>
        <begin position="1774"/>
        <end position="1784"/>
    </location>
</feature>
<feature type="region of interest" description="Disordered" evidence="3">
    <location>
        <begin position="1877"/>
        <end position="1984"/>
    </location>
</feature>
<dbReference type="Pfam" id="PF13934">
    <property type="entry name" value="ELYS"/>
    <property type="match status" value="1"/>
</dbReference>
<feature type="compositionally biased region" description="Basic and acidic residues" evidence="3">
    <location>
        <begin position="1426"/>
        <end position="1441"/>
    </location>
</feature>
<proteinExistence type="predicted"/>
<feature type="region of interest" description="Disordered" evidence="3">
    <location>
        <begin position="2141"/>
        <end position="2217"/>
    </location>
</feature>
<dbReference type="Ensembl" id="ENSCPBT00000028215.1">
    <property type="protein sequence ID" value="ENSCPBP00000023955.1"/>
    <property type="gene ID" value="ENSCPBG00000017000.1"/>
</dbReference>
<dbReference type="InterPro" id="IPR025151">
    <property type="entry name" value="ELYS_dom"/>
</dbReference>
<feature type="compositionally biased region" description="Basic residues" evidence="3">
    <location>
        <begin position="2141"/>
        <end position="2151"/>
    </location>
</feature>
<dbReference type="PANTHER" id="PTHR21583:SF8">
    <property type="entry name" value="PROTEIN ELYS"/>
    <property type="match status" value="1"/>
</dbReference>
<dbReference type="InterPro" id="IPR032040">
    <property type="entry name" value="ELYS-bb"/>
</dbReference>
<evidence type="ECO:0000256" key="1">
    <source>
        <dbReference type="ARBA" id="ARBA00004123"/>
    </source>
</evidence>
<protein>
    <submittedName>
        <fullName evidence="6">AT-hook containing transcription factor 1</fullName>
    </submittedName>
</protein>
<dbReference type="InterPro" id="IPR011047">
    <property type="entry name" value="Quinoprotein_ADH-like_sf"/>
</dbReference>
<feature type="domain" description="ELYS-like" evidence="4">
    <location>
        <begin position="722"/>
        <end position="944"/>
    </location>
</feature>
<dbReference type="InterPro" id="IPR052620">
    <property type="entry name" value="ELYS/MEL-28_NucAsmblyFactor"/>
</dbReference>
<reference evidence="6" key="1">
    <citation type="submission" date="2025-08" db="UniProtKB">
        <authorList>
            <consortium name="Ensembl"/>
        </authorList>
    </citation>
    <scope>IDENTIFICATION</scope>
</reference>
<feature type="compositionally biased region" description="Polar residues" evidence="3">
    <location>
        <begin position="1742"/>
        <end position="1753"/>
    </location>
</feature>
<name>A0A8C3HVZ4_CHRPI</name>
<feature type="region of interest" description="Disordered" evidence="3">
    <location>
        <begin position="1545"/>
        <end position="1574"/>
    </location>
</feature>
<evidence type="ECO:0000313" key="7">
    <source>
        <dbReference type="Proteomes" id="UP000694380"/>
    </source>
</evidence>
<evidence type="ECO:0000256" key="3">
    <source>
        <dbReference type="SAM" id="MobiDB-lite"/>
    </source>
</evidence>
<feature type="compositionally biased region" description="Low complexity" evidence="3">
    <location>
        <begin position="1812"/>
        <end position="1823"/>
    </location>
</feature>
<dbReference type="Gene3D" id="2.130.10.10">
    <property type="entry name" value="YVTN repeat-like/Quinoprotein amine dehydrogenase"/>
    <property type="match status" value="1"/>
</dbReference>
<dbReference type="GeneTree" id="ENSGT00390000018900"/>
<dbReference type="Pfam" id="PF16687">
    <property type="entry name" value="ELYS-bb"/>
    <property type="match status" value="1"/>
</dbReference>
<comment type="subcellular location">
    <subcellularLocation>
        <location evidence="1">Nucleus</location>
    </subcellularLocation>
</comment>
<keyword evidence="2" id="KW-0539">Nucleus</keyword>
<feature type="region of interest" description="Disordered" evidence="3">
    <location>
        <begin position="1726"/>
        <end position="1840"/>
    </location>
</feature>
<feature type="compositionally biased region" description="Polar residues" evidence="3">
    <location>
        <begin position="1209"/>
        <end position="1221"/>
    </location>
</feature>
<evidence type="ECO:0000259" key="4">
    <source>
        <dbReference type="Pfam" id="PF13934"/>
    </source>
</evidence>
<feature type="compositionally biased region" description="Basic and acidic residues" evidence="3">
    <location>
        <begin position="1910"/>
        <end position="1920"/>
    </location>
</feature>
<dbReference type="PANTHER" id="PTHR21583">
    <property type="entry name" value="ELYS PROTEIN"/>
    <property type="match status" value="1"/>
</dbReference>
<organism evidence="6 7">
    <name type="scientific">Chrysemys picta bellii</name>
    <name type="common">Western painted turtle</name>
    <name type="synonym">Emys bellii</name>
    <dbReference type="NCBI Taxonomy" id="8478"/>
    <lineage>
        <taxon>Eukaryota</taxon>
        <taxon>Metazoa</taxon>
        <taxon>Chordata</taxon>
        <taxon>Craniata</taxon>
        <taxon>Vertebrata</taxon>
        <taxon>Euteleostomi</taxon>
        <taxon>Archelosauria</taxon>
        <taxon>Testudinata</taxon>
        <taxon>Testudines</taxon>
        <taxon>Cryptodira</taxon>
        <taxon>Durocryptodira</taxon>
        <taxon>Testudinoidea</taxon>
        <taxon>Emydidae</taxon>
        <taxon>Chrysemys</taxon>
    </lineage>
</organism>
<feature type="domain" description="ELYS beta-propeller" evidence="5">
    <location>
        <begin position="1"/>
        <end position="489"/>
    </location>
</feature>
<feature type="compositionally biased region" description="Polar residues" evidence="3">
    <location>
        <begin position="1316"/>
        <end position="1329"/>
    </location>
</feature>
<evidence type="ECO:0000259" key="5">
    <source>
        <dbReference type="Pfam" id="PF16687"/>
    </source>
</evidence>
<gene>
    <name evidence="6" type="primary">AHCTF1</name>
</gene>
<evidence type="ECO:0000313" key="6">
    <source>
        <dbReference type="Ensembl" id="ENSCPBP00000023955.1"/>
    </source>
</evidence>